<accession>A0A426Z1J5</accession>
<dbReference type="EMBL" id="AMZH03008976">
    <property type="protein sequence ID" value="RRT57855.1"/>
    <property type="molecule type" value="Genomic_DNA"/>
</dbReference>
<dbReference type="AlphaFoldDB" id="A0A426Z1J5"/>
<comment type="caution">
    <text evidence="1">The sequence shown here is derived from an EMBL/GenBank/DDBJ whole genome shotgun (WGS) entry which is preliminary data.</text>
</comment>
<reference evidence="1 2" key="1">
    <citation type="journal article" date="2014" name="Agronomy (Basel)">
        <title>A Draft Genome Sequence for Ensete ventricosum, the Drought-Tolerant Tree Against Hunger.</title>
        <authorList>
            <person name="Harrison J."/>
            <person name="Moore K.A."/>
            <person name="Paszkiewicz K."/>
            <person name="Jones T."/>
            <person name="Grant M."/>
            <person name="Ambacheew D."/>
            <person name="Muzemil S."/>
            <person name="Studholme D.J."/>
        </authorList>
    </citation>
    <scope>NUCLEOTIDE SEQUENCE [LARGE SCALE GENOMIC DNA]</scope>
</reference>
<gene>
    <name evidence="1" type="ORF">B296_00042182</name>
</gene>
<dbReference type="Proteomes" id="UP000287651">
    <property type="component" value="Unassembled WGS sequence"/>
</dbReference>
<organism evidence="1 2">
    <name type="scientific">Ensete ventricosum</name>
    <name type="common">Abyssinian banana</name>
    <name type="synonym">Musa ensete</name>
    <dbReference type="NCBI Taxonomy" id="4639"/>
    <lineage>
        <taxon>Eukaryota</taxon>
        <taxon>Viridiplantae</taxon>
        <taxon>Streptophyta</taxon>
        <taxon>Embryophyta</taxon>
        <taxon>Tracheophyta</taxon>
        <taxon>Spermatophyta</taxon>
        <taxon>Magnoliopsida</taxon>
        <taxon>Liliopsida</taxon>
        <taxon>Zingiberales</taxon>
        <taxon>Musaceae</taxon>
        <taxon>Ensete</taxon>
    </lineage>
</organism>
<name>A0A426Z1J5_ENSVE</name>
<proteinExistence type="predicted"/>
<evidence type="ECO:0000313" key="1">
    <source>
        <dbReference type="EMBL" id="RRT57855.1"/>
    </source>
</evidence>
<protein>
    <submittedName>
        <fullName evidence="1">Uncharacterized protein</fullName>
    </submittedName>
</protein>
<evidence type="ECO:0000313" key="2">
    <source>
        <dbReference type="Proteomes" id="UP000287651"/>
    </source>
</evidence>
<sequence>MAERRKSGVFNVSVPTICLQEAEKELSRDGSHYSLSSGILPSLGARSNRRVKLRSFIVSPYDRRYRCCSRPYCFTERS</sequence>